<keyword evidence="1" id="KW-0472">Membrane</keyword>
<keyword evidence="1" id="KW-0812">Transmembrane</keyword>
<dbReference type="HOGENOM" id="CLU_1811790_0_0_9"/>
<organism evidence="2 3">
    <name type="scientific">Anoxybacillus flavithermus (strain DSM 21510 / WK1)</name>
    <dbReference type="NCBI Taxonomy" id="491915"/>
    <lineage>
        <taxon>Bacteria</taxon>
        <taxon>Bacillati</taxon>
        <taxon>Bacillota</taxon>
        <taxon>Bacilli</taxon>
        <taxon>Bacillales</taxon>
        <taxon>Anoxybacillaceae</taxon>
        <taxon>Anoxybacillus</taxon>
    </lineage>
</organism>
<accession>B7GJR3</accession>
<protein>
    <submittedName>
        <fullName evidence="2">Predicted permease</fullName>
    </submittedName>
</protein>
<feature type="transmembrane region" description="Helical" evidence="1">
    <location>
        <begin position="55"/>
        <end position="75"/>
    </location>
</feature>
<name>B7GJR3_ANOFW</name>
<dbReference type="KEGG" id="afl:Aflv_1561"/>
<keyword evidence="1" id="KW-1133">Transmembrane helix</keyword>
<dbReference type="AlphaFoldDB" id="B7GJR3"/>
<gene>
    <name evidence="2" type="ordered locus">Aflv_1561</name>
</gene>
<feature type="transmembrane region" description="Helical" evidence="1">
    <location>
        <begin position="81"/>
        <end position="101"/>
    </location>
</feature>
<dbReference type="EMBL" id="CP000922">
    <property type="protein sequence ID" value="ACJ33926.1"/>
    <property type="molecule type" value="Genomic_DNA"/>
</dbReference>
<feature type="transmembrane region" description="Helical" evidence="1">
    <location>
        <begin position="113"/>
        <end position="137"/>
    </location>
</feature>
<proteinExistence type="predicted"/>
<sequence length="142" mass="16133">MYNKKNITGVTAMFNVPNSRSKQWYRVSTFLFFLFLCLLLASRILLSIKINFEQFISFSIISFILSCIIGVSGFFGKTTFAMIFSSFSIVGVLYTLFISFTRMHDGWSDITSVISFLTISMFGVVVGVIAEVIHTLFKKKLK</sequence>
<dbReference type="Proteomes" id="UP000000742">
    <property type="component" value="Chromosome"/>
</dbReference>
<evidence type="ECO:0000256" key="1">
    <source>
        <dbReference type="SAM" id="Phobius"/>
    </source>
</evidence>
<dbReference type="STRING" id="491915.Aflv_1561"/>
<feature type="transmembrane region" description="Helical" evidence="1">
    <location>
        <begin position="24"/>
        <end position="46"/>
    </location>
</feature>
<reference evidence="2 3" key="1">
    <citation type="journal article" date="2008" name="Genome Biol.">
        <title>Encapsulated in silica: genome, proteome and physiology of the thermophilic bacterium Anoxybacillus flavithermus WK1.</title>
        <authorList>
            <person name="Saw J.H."/>
            <person name="Mountain B.W."/>
            <person name="Feng L."/>
            <person name="Omelchenko M.V."/>
            <person name="Hou S."/>
            <person name="Saito J.A."/>
            <person name="Stott M.B."/>
            <person name="Li D."/>
            <person name="Zhao G."/>
            <person name="Wu J."/>
            <person name="Galperin M.Y."/>
            <person name="Koonin E.V."/>
            <person name="Makarova K.S."/>
            <person name="Wolf Y.I."/>
            <person name="Rigden D.J."/>
            <person name="Dunfield P.F."/>
            <person name="Wang L."/>
            <person name="Alam M."/>
        </authorList>
    </citation>
    <scope>NUCLEOTIDE SEQUENCE [LARGE SCALE GENOMIC DNA]</scope>
    <source>
        <strain evidence="3">DSM 21510 / WK1</strain>
    </source>
</reference>
<evidence type="ECO:0000313" key="3">
    <source>
        <dbReference type="Proteomes" id="UP000000742"/>
    </source>
</evidence>
<evidence type="ECO:0000313" key="2">
    <source>
        <dbReference type="EMBL" id="ACJ33926.1"/>
    </source>
</evidence>
<dbReference type="eggNOG" id="ENOG5033VYN">
    <property type="taxonomic scope" value="Bacteria"/>
</dbReference>